<evidence type="ECO:0000256" key="6">
    <source>
        <dbReference type="RuleBase" id="RU363132"/>
    </source>
</evidence>
<dbReference type="PROSITE" id="PS50845">
    <property type="entry name" value="RETICULON"/>
    <property type="match status" value="1"/>
</dbReference>
<dbReference type="AlphaFoldDB" id="A0A0N4YXX5"/>
<keyword evidence="4 6" id="KW-1133">Transmembrane helix</keyword>
<evidence type="ECO:0000256" key="2">
    <source>
        <dbReference type="ARBA" id="ARBA00022692"/>
    </source>
</evidence>
<evidence type="ECO:0000256" key="1">
    <source>
        <dbReference type="ARBA" id="ARBA00004477"/>
    </source>
</evidence>
<evidence type="ECO:0000259" key="7">
    <source>
        <dbReference type="PROSITE" id="PS50845"/>
    </source>
</evidence>
<keyword evidence="3 6" id="KW-0256">Endoplasmic reticulum</keyword>
<dbReference type="OMA" id="AVMWMMT"/>
<dbReference type="WBParaSite" id="NBR_0002209701-mRNA-1">
    <property type="protein sequence ID" value="NBR_0002209701-mRNA-1"/>
    <property type="gene ID" value="NBR_0002209701"/>
</dbReference>
<keyword evidence="9" id="KW-1185">Reference proteome</keyword>
<sequence length="184" mass="20667">MKRPRIIVAIIPHNTLLLYPILSVLAYSGLAVLAGTVGFRIYKTIESQVKKTSGENPFQEYLTKDVQLPQERIHAQVDVLAEHATLLVNQLKRLVFVENIVDSVKFALILWALTYIGCWFSGFALVVLAVLGAFSVPKVYEMYKEPIDAQLAVISEHISKISKMAEEKLPFLKKAAVEVEKKDQ</sequence>
<dbReference type="EMBL" id="UYSL01027387">
    <property type="protein sequence ID" value="VDL86683.1"/>
    <property type="molecule type" value="Genomic_DNA"/>
</dbReference>
<evidence type="ECO:0000256" key="3">
    <source>
        <dbReference type="ARBA" id="ARBA00022824"/>
    </source>
</evidence>
<organism evidence="10">
    <name type="scientific">Nippostrongylus brasiliensis</name>
    <name type="common">Rat hookworm</name>
    <dbReference type="NCBI Taxonomy" id="27835"/>
    <lineage>
        <taxon>Eukaryota</taxon>
        <taxon>Metazoa</taxon>
        <taxon>Ecdysozoa</taxon>
        <taxon>Nematoda</taxon>
        <taxon>Chromadorea</taxon>
        <taxon>Rhabditida</taxon>
        <taxon>Rhabditina</taxon>
        <taxon>Rhabditomorpha</taxon>
        <taxon>Strongyloidea</taxon>
        <taxon>Heligmosomidae</taxon>
        <taxon>Nippostrongylus</taxon>
    </lineage>
</organism>
<feature type="transmembrane region" description="Helical" evidence="6">
    <location>
        <begin position="21"/>
        <end position="42"/>
    </location>
</feature>
<dbReference type="InterPro" id="IPR003388">
    <property type="entry name" value="Reticulon"/>
</dbReference>
<dbReference type="Proteomes" id="UP000271162">
    <property type="component" value="Unassembled WGS sequence"/>
</dbReference>
<name>A0A0N4YXX5_NIPBR</name>
<keyword evidence="5 6" id="KW-0472">Membrane</keyword>
<accession>A0A0N4YXX5</accession>
<protein>
    <recommendedName>
        <fullName evidence="6">Reticulon-like protein</fullName>
    </recommendedName>
</protein>
<evidence type="ECO:0000256" key="4">
    <source>
        <dbReference type="ARBA" id="ARBA00022989"/>
    </source>
</evidence>
<evidence type="ECO:0000256" key="5">
    <source>
        <dbReference type="ARBA" id="ARBA00023136"/>
    </source>
</evidence>
<gene>
    <name evidence="8" type="ORF">NBR_LOCUS22098</name>
</gene>
<dbReference type="GO" id="GO:0005789">
    <property type="term" value="C:endoplasmic reticulum membrane"/>
    <property type="evidence" value="ECO:0007669"/>
    <property type="project" value="UniProtKB-SubCell"/>
</dbReference>
<evidence type="ECO:0000313" key="9">
    <source>
        <dbReference type="Proteomes" id="UP000271162"/>
    </source>
</evidence>
<dbReference type="Gene3D" id="1.20.5.2480">
    <property type="match status" value="1"/>
</dbReference>
<keyword evidence="2 6" id="KW-0812">Transmembrane</keyword>
<reference evidence="10" key="1">
    <citation type="submission" date="2017-02" db="UniProtKB">
        <authorList>
            <consortium name="WormBaseParasite"/>
        </authorList>
    </citation>
    <scope>IDENTIFICATION</scope>
</reference>
<comment type="subcellular location">
    <subcellularLocation>
        <location evidence="1 6">Endoplasmic reticulum membrane</location>
        <topology evidence="1 6">Multi-pass membrane protein</topology>
    </subcellularLocation>
</comment>
<proteinExistence type="predicted"/>
<evidence type="ECO:0000313" key="10">
    <source>
        <dbReference type="WBParaSite" id="NBR_0002209701-mRNA-1"/>
    </source>
</evidence>
<dbReference type="PANTHER" id="PTHR45799:SF2">
    <property type="entry name" value="RETICULON-LIKE PROTEIN"/>
    <property type="match status" value="1"/>
</dbReference>
<dbReference type="InterPro" id="IPR046964">
    <property type="entry name" value="RTN1-4"/>
</dbReference>
<evidence type="ECO:0000313" key="8">
    <source>
        <dbReference type="EMBL" id="VDL86683.1"/>
    </source>
</evidence>
<dbReference type="GO" id="GO:0030424">
    <property type="term" value="C:axon"/>
    <property type="evidence" value="ECO:0007669"/>
    <property type="project" value="TreeGrafter"/>
</dbReference>
<reference evidence="8 9" key="2">
    <citation type="submission" date="2018-11" db="EMBL/GenBank/DDBJ databases">
        <authorList>
            <consortium name="Pathogen Informatics"/>
        </authorList>
    </citation>
    <scope>NUCLEOTIDE SEQUENCE [LARGE SCALE GENOMIC DNA]</scope>
</reference>
<dbReference type="Pfam" id="PF02453">
    <property type="entry name" value="Reticulon"/>
    <property type="match status" value="1"/>
</dbReference>
<dbReference type="STRING" id="27835.A0A0N4YXX5"/>
<dbReference type="PANTHER" id="PTHR45799">
    <property type="entry name" value="RETICULON-LIKE PROTEIN"/>
    <property type="match status" value="1"/>
</dbReference>
<feature type="domain" description="Reticulon" evidence="7">
    <location>
        <begin position="1"/>
        <end position="184"/>
    </location>
</feature>
<feature type="transmembrane region" description="Helical" evidence="6">
    <location>
        <begin position="108"/>
        <end position="134"/>
    </location>
</feature>